<evidence type="ECO:0000256" key="1">
    <source>
        <dbReference type="ARBA" id="ARBA00004167"/>
    </source>
</evidence>
<feature type="region of interest" description="Disordered" evidence="6">
    <location>
        <begin position="22"/>
        <end position="61"/>
    </location>
</feature>
<dbReference type="PANTHER" id="PTHR33690:SF1">
    <property type="entry name" value="FAMILY WITH SEQUENCE SIMILARITY 241 MEMBER A"/>
    <property type="match status" value="1"/>
</dbReference>
<evidence type="ECO:0000256" key="5">
    <source>
        <dbReference type="ARBA" id="ARBA00023136"/>
    </source>
</evidence>
<accession>A0ABR1AA78</accession>
<proteinExistence type="inferred from homology"/>
<evidence type="ECO:0000256" key="4">
    <source>
        <dbReference type="ARBA" id="ARBA00022989"/>
    </source>
</evidence>
<gene>
    <name evidence="9" type="ORF">HHUSO_G446</name>
</gene>
<dbReference type="EMBL" id="JAHFZB010000001">
    <property type="protein sequence ID" value="KAK6494018.1"/>
    <property type="molecule type" value="Genomic_DNA"/>
</dbReference>
<evidence type="ECO:0000256" key="2">
    <source>
        <dbReference type="ARBA" id="ARBA00006165"/>
    </source>
</evidence>
<keyword evidence="4 7" id="KW-1133">Transmembrane helix</keyword>
<dbReference type="PANTHER" id="PTHR33690">
    <property type="entry name" value="DUF4605 DOMAIN-CONTAINING PROTEIN"/>
    <property type="match status" value="1"/>
</dbReference>
<feature type="transmembrane region" description="Helical" evidence="7">
    <location>
        <begin position="96"/>
        <end position="126"/>
    </location>
</feature>
<evidence type="ECO:0000256" key="7">
    <source>
        <dbReference type="SAM" id="Phobius"/>
    </source>
</evidence>
<keyword evidence="3 7" id="KW-0812">Transmembrane</keyword>
<protein>
    <recommendedName>
        <fullName evidence="8">DUF4605 domain-containing protein</fullName>
    </recommendedName>
</protein>
<feature type="compositionally biased region" description="Basic and acidic residues" evidence="6">
    <location>
        <begin position="36"/>
        <end position="56"/>
    </location>
</feature>
<comment type="similarity">
    <text evidence="2">Belongs to the FAM241 family.</text>
</comment>
<dbReference type="InterPro" id="IPR027953">
    <property type="entry name" value="DUF4605"/>
</dbReference>
<evidence type="ECO:0000313" key="9">
    <source>
        <dbReference type="EMBL" id="KAK6494018.1"/>
    </source>
</evidence>
<keyword evidence="10" id="KW-1185">Reference proteome</keyword>
<feature type="domain" description="DUF4605" evidence="8">
    <location>
        <begin position="69"/>
        <end position="127"/>
    </location>
</feature>
<keyword evidence="5 7" id="KW-0472">Membrane</keyword>
<evidence type="ECO:0000313" key="10">
    <source>
        <dbReference type="Proteomes" id="UP001369086"/>
    </source>
</evidence>
<evidence type="ECO:0000256" key="6">
    <source>
        <dbReference type="SAM" id="MobiDB-lite"/>
    </source>
</evidence>
<evidence type="ECO:0000259" key="8">
    <source>
        <dbReference type="Pfam" id="PF15378"/>
    </source>
</evidence>
<dbReference type="InterPro" id="IPR052502">
    <property type="entry name" value="FAM241_domain"/>
</dbReference>
<organism evidence="9 10">
    <name type="scientific">Huso huso</name>
    <name type="common">Beluga</name>
    <name type="synonym">Acipenser huso</name>
    <dbReference type="NCBI Taxonomy" id="61971"/>
    <lineage>
        <taxon>Eukaryota</taxon>
        <taxon>Metazoa</taxon>
        <taxon>Chordata</taxon>
        <taxon>Craniata</taxon>
        <taxon>Vertebrata</taxon>
        <taxon>Euteleostomi</taxon>
        <taxon>Actinopterygii</taxon>
        <taxon>Chondrostei</taxon>
        <taxon>Acipenseriformes</taxon>
        <taxon>Acipenseridae</taxon>
        <taxon>Huso</taxon>
    </lineage>
</organism>
<reference evidence="9 10" key="1">
    <citation type="submission" date="2021-05" db="EMBL/GenBank/DDBJ databases">
        <authorList>
            <person name="Zahm M."/>
            <person name="Klopp C."/>
            <person name="Cabau C."/>
            <person name="Kuhl H."/>
            <person name="Suciu R."/>
            <person name="Ciorpac M."/>
            <person name="Holostenco D."/>
            <person name="Gessner J."/>
            <person name="Wuertz S."/>
            <person name="Hohne C."/>
            <person name="Stock M."/>
            <person name="Gislard M."/>
            <person name="Lluch J."/>
            <person name="Milhes M."/>
            <person name="Lampietro C."/>
            <person name="Lopez Roques C."/>
            <person name="Donnadieu C."/>
            <person name="Du K."/>
            <person name="Schartl M."/>
            <person name="Guiguen Y."/>
        </authorList>
    </citation>
    <scope>NUCLEOTIDE SEQUENCE [LARGE SCALE GENOMIC DNA]</scope>
    <source>
        <strain evidence="9">Hh-F2</strain>
        <tissue evidence="9">Blood</tissue>
    </source>
</reference>
<comment type="caution">
    <text evidence="9">The sequence shown here is derived from an EMBL/GenBank/DDBJ whole genome shotgun (WGS) entry which is preliminary data.</text>
</comment>
<evidence type="ECO:0000256" key="3">
    <source>
        <dbReference type="ARBA" id="ARBA00022692"/>
    </source>
</evidence>
<dbReference type="Proteomes" id="UP001369086">
    <property type="component" value="Unassembled WGS sequence"/>
</dbReference>
<sequence length="128" mass="14963">MSAVSPSVNGSPVVKYSDFEEYERRRRRVQQQQRNRTQEQEQITEHQRNHSTEHRTAPPPVDDCEKLGTLFGELNKCLRNLGFTQMYFVEKTVEPVVIIFFWVMLWFLGIHALALVAALSLVIIFIQK</sequence>
<name>A0ABR1AA78_HUSHU</name>
<dbReference type="Pfam" id="PF15378">
    <property type="entry name" value="DUF4605"/>
    <property type="match status" value="1"/>
</dbReference>
<comment type="subcellular location">
    <subcellularLocation>
        <location evidence="1">Membrane</location>
        <topology evidence="1">Single-pass membrane protein</topology>
    </subcellularLocation>
</comment>